<dbReference type="EMBL" id="CCXY01000460">
    <property type="protein sequence ID" value="CEG14028.1"/>
    <property type="molecule type" value="Genomic_DNA"/>
</dbReference>
<dbReference type="EC" id="2.-.-.-" evidence="3"/>
<dbReference type="Pfam" id="PF00534">
    <property type="entry name" value="Glycos_transf_1"/>
    <property type="match status" value="1"/>
</dbReference>
<dbReference type="InterPro" id="IPR001296">
    <property type="entry name" value="Glyco_trans_1"/>
</dbReference>
<proteinExistence type="predicted"/>
<evidence type="ECO:0000313" key="3">
    <source>
        <dbReference type="EMBL" id="CEG14028.1"/>
    </source>
</evidence>
<accession>A0A098EDD8</accession>
<dbReference type="InterPro" id="IPR028098">
    <property type="entry name" value="Glyco_trans_4-like_N"/>
</dbReference>
<keyword evidence="3" id="KW-0808">Transferase</keyword>
<name>A0A098EDD8_9ZZZZ</name>
<sequence>MKIAIVYDIVYPWIKGGGSKRYWEIAKRLADRGHDVHLYGMKLWGGEHIFIKEGVYLHGICKPYELYTPAGRRYIKHSIYFAYKLLYSLLKADFDIIDCGGTSEPPWFSVKIVSLIKMKPMVINWYEVWGDYWYTYLGKIGGFIAKTIEKITTKFPTFIISNSKNTEKRLIEIGVDKRKSKVIYNGLDIELIKSIQPAKKKFDVVFVGRLINYKQVDVVIEYIKVIKKDFKDVTCCIIGDGPEKNNLIYLSEKLDLTENIVFCGRIERDEDVWSIMKSSKVFIYPLTKEGTPFTLLEANACGVPVIGIKHRLSGVEELITDGLNGFLLERPNAELVSEKTILLLKDHTLRKKMSEEAIKFAQNFDWDNKIDEIEEIYFKLTNKSNS</sequence>
<dbReference type="Pfam" id="PF13439">
    <property type="entry name" value="Glyco_transf_4"/>
    <property type="match status" value="1"/>
</dbReference>
<feature type="domain" description="Glycosyltransferase subfamily 4-like N-terminal" evidence="2">
    <location>
        <begin position="16"/>
        <end position="190"/>
    </location>
</feature>
<dbReference type="SUPFAM" id="SSF53756">
    <property type="entry name" value="UDP-Glycosyltransferase/glycogen phosphorylase"/>
    <property type="match status" value="1"/>
</dbReference>
<gene>
    <name evidence="3" type="ORF">MSIBF_A920003</name>
</gene>
<organism evidence="3">
    <name type="scientific">groundwater metagenome</name>
    <dbReference type="NCBI Taxonomy" id="717931"/>
    <lineage>
        <taxon>unclassified sequences</taxon>
        <taxon>metagenomes</taxon>
        <taxon>ecological metagenomes</taxon>
    </lineage>
</organism>
<protein>
    <submittedName>
        <fullName evidence="3">Putative glycosyl transferase, family 1</fullName>
        <ecNumber evidence="3">2.-.-.-</ecNumber>
    </submittedName>
</protein>
<dbReference type="GO" id="GO:0016757">
    <property type="term" value="F:glycosyltransferase activity"/>
    <property type="evidence" value="ECO:0007669"/>
    <property type="project" value="InterPro"/>
</dbReference>
<dbReference type="PANTHER" id="PTHR45947">
    <property type="entry name" value="SULFOQUINOVOSYL TRANSFERASE SQD2"/>
    <property type="match status" value="1"/>
</dbReference>
<evidence type="ECO:0000259" key="1">
    <source>
        <dbReference type="Pfam" id="PF00534"/>
    </source>
</evidence>
<evidence type="ECO:0000259" key="2">
    <source>
        <dbReference type="Pfam" id="PF13439"/>
    </source>
</evidence>
<feature type="domain" description="Glycosyl transferase family 1" evidence="1">
    <location>
        <begin position="192"/>
        <end position="359"/>
    </location>
</feature>
<dbReference type="InterPro" id="IPR050194">
    <property type="entry name" value="Glycosyltransferase_grp1"/>
</dbReference>
<dbReference type="CDD" id="cd03801">
    <property type="entry name" value="GT4_PimA-like"/>
    <property type="match status" value="1"/>
</dbReference>
<dbReference type="Gene3D" id="3.40.50.2000">
    <property type="entry name" value="Glycogen Phosphorylase B"/>
    <property type="match status" value="2"/>
</dbReference>
<dbReference type="PANTHER" id="PTHR45947:SF3">
    <property type="entry name" value="SULFOQUINOVOSYL TRANSFERASE SQD2"/>
    <property type="match status" value="1"/>
</dbReference>
<reference evidence="3" key="1">
    <citation type="submission" date="2014-09" db="EMBL/GenBank/DDBJ databases">
        <authorList>
            <person name="Probst J Alexander"/>
        </authorList>
    </citation>
    <scope>NUCLEOTIDE SEQUENCE</scope>
</reference>
<dbReference type="AlphaFoldDB" id="A0A098EDD8"/>